<dbReference type="GO" id="GO:0005851">
    <property type="term" value="C:eukaryotic translation initiation factor 2B complex"/>
    <property type="evidence" value="ECO:0007669"/>
    <property type="project" value="TreeGrafter"/>
</dbReference>
<dbReference type="Pfam" id="PF25084">
    <property type="entry name" value="LbH_EIF2B"/>
    <property type="match status" value="1"/>
</dbReference>
<evidence type="ECO:0000256" key="8">
    <source>
        <dbReference type="ARBA" id="ARBA00045373"/>
    </source>
</evidence>
<evidence type="ECO:0000256" key="7">
    <source>
        <dbReference type="ARBA" id="ARBA00044229"/>
    </source>
</evidence>
<evidence type="ECO:0000256" key="2">
    <source>
        <dbReference type="ARBA" id="ARBA00007878"/>
    </source>
</evidence>
<evidence type="ECO:0000256" key="10">
    <source>
        <dbReference type="SAM" id="MobiDB-lite"/>
    </source>
</evidence>
<evidence type="ECO:0000256" key="4">
    <source>
        <dbReference type="ARBA" id="ARBA00022540"/>
    </source>
</evidence>
<evidence type="ECO:0000256" key="1">
    <source>
        <dbReference type="ARBA" id="ARBA00004514"/>
    </source>
</evidence>
<sequence length="474" mass="53780">MEFQVVICCGKGKNLSPFSSVRQNGIPKALIPIANRPMIHYSLEWCDSAPFHSVIVVTDTSSKDAVTGAVKKYEEKRNKELFSQVEVVGLDIEGTGSIVKALTDQGKITRDFVLLSCDFVTDLPPQIFIEQYRNRGENDIGMCTYYKNNFTTIDEKKSNLKRYYTCYTTDKYGENHLLDIYSKSSIEKTKFLNLRTQMVWRNPKVKVSSKLLDSFIYFCSLKTIQILAEEDYDFEYKSCTKIMRDLARRSWRHTVPKESINMFILPDECTFARSSNLSIYLEANRWIMQNEHMENIKKIQAGQMAPPLGKKDKNSPNVGPESQIGPETTIEEKTNIKKTIIGANCKIDKRCRIAGSVILDNVTIQDDVFLENCIIGEKVTIESKVKLINCNVENGYTVAKGKNLKGETLLQIQLANFDPEGLFELSGPGLTIGDSAITDDDEGDDDDDDDDDDESDNFIEDFDEDLEGDDLFDR</sequence>
<evidence type="ECO:0000313" key="14">
    <source>
        <dbReference type="Proteomes" id="UP001360560"/>
    </source>
</evidence>
<comment type="subunit">
    <text evidence="9">Component of the translation initiation factor 2B (eIF2B) complex which is a heterodecamer of two sets of five different subunits: alpha, beta, gamma, delta and epsilon. Subunits alpha, beta and delta comprise a regulatory subcomplex and subunits epsilon and gamma comprise a catalytic subcomplex. Within the complex, the hexameric regulatory complex resides at the center, with the two heterodimeric catalytic subcomplexes bound on opposite sides.</text>
</comment>
<dbReference type="AlphaFoldDB" id="A0AAV5QRA2"/>
<evidence type="ECO:0000256" key="9">
    <source>
        <dbReference type="ARBA" id="ARBA00046432"/>
    </source>
</evidence>
<dbReference type="GO" id="GO:0003743">
    <property type="term" value="F:translation initiation factor activity"/>
    <property type="evidence" value="ECO:0007669"/>
    <property type="project" value="UniProtKB-KW"/>
</dbReference>
<evidence type="ECO:0000256" key="6">
    <source>
        <dbReference type="ARBA" id="ARBA00044196"/>
    </source>
</evidence>
<proteinExistence type="inferred from homology"/>
<dbReference type="GO" id="GO:0005085">
    <property type="term" value="F:guanyl-nucleotide exchange factor activity"/>
    <property type="evidence" value="ECO:0007669"/>
    <property type="project" value="TreeGrafter"/>
</dbReference>
<evidence type="ECO:0000313" key="13">
    <source>
        <dbReference type="EMBL" id="GMM37111.1"/>
    </source>
</evidence>
<feature type="region of interest" description="Disordered" evidence="10">
    <location>
        <begin position="304"/>
        <end position="330"/>
    </location>
</feature>
<dbReference type="Proteomes" id="UP001360560">
    <property type="component" value="Unassembled WGS sequence"/>
</dbReference>
<dbReference type="Gene3D" id="3.90.550.10">
    <property type="entry name" value="Spore Coat Polysaccharide Biosynthesis Protein SpsA, Chain A"/>
    <property type="match status" value="1"/>
</dbReference>
<dbReference type="EMBL" id="BTFZ01000011">
    <property type="protein sequence ID" value="GMM37111.1"/>
    <property type="molecule type" value="Genomic_DNA"/>
</dbReference>
<feature type="domain" description="Nucleotidyl transferase" evidence="11">
    <location>
        <begin position="5"/>
        <end position="147"/>
    </location>
</feature>
<dbReference type="InterPro" id="IPR029044">
    <property type="entry name" value="Nucleotide-diphossugar_trans"/>
</dbReference>
<evidence type="ECO:0000259" key="11">
    <source>
        <dbReference type="Pfam" id="PF00483"/>
    </source>
</evidence>
<dbReference type="InterPro" id="IPR056764">
    <property type="entry name" value="LbH_EIF2B3/5"/>
</dbReference>
<comment type="similarity">
    <text evidence="2">Belongs to the eIF-2B gamma/epsilon subunits family.</text>
</comment>
<reference evidence="13 14" key="1">
    <citation type="journal article" date="2023" name="Elife">
        <title>Identification of key yeast species and microbe-microbe interactions impacting larval growth of Drosophila in the wild.</title>
        <authorList>
            <person name="Mure A."/>
            <person name="Sugiura Y."/>
            <person name="Maeda R."/>
            <person name="Honda K."/>
            <person name="Sakurai N."/>
            <person name="Takahashi Y."/>
            <person name="Watada M."/>
            <person name="Katoh T."/>
            <person name="Gotoh A."/>
            <person name="Gotoh Y."/>
            <person name="Taniguchi I."/>
            <person name="Nakamura K."/>
            <person name="Hayashi T."/>
            <person name="Katayama T."/>
            <person name="Uemura T."/>
            <person name="Hattori Y."/>
        </authorList>
    </citation>
    <scope>NUCLEOTIDE SEQUENCE [LARGE SCALE GENOMIC DNA]</scope>
    <source>
        <strain evidence="13 14">SC-9</strain>
    </source>
</reference>
<dbReference type="InterPro" id="IPR051960">
    <property type="entry name" value="eIF2B_gamma"/>
</dbReference>
<dbReference type="InterPro" id="IPR005835">
    <property type="entry name" value="NTP_transferase_dom"/>
</dbReference>
<keyword evidence="14" id="KW-1185">Reference proteome</keyword>
<feature type="domain" description="EIF2B subunit epsilon/gamma LbH" evidence="12">
    <location>
        <begin position="315"/>
        <end position="396"/>
    </location>
</feature>
<protein>
    <recommendedName>
        <fullName evidence="6">Translation initiation factor eIF2B subunit gamma</fullName>
    </recommendedName>
    <alternativeName>
        <fullName evidence="7">eIF2B GDP-GTP exchange factor subunit gamma</fullName>
    </alternativeName>
</protein>
<dbReference type="Gene3D" id="2.160.10.10">
    <property type="entry name" value="Hexapeptide repeat proteins"/>
    <property type="match status" value="1"/>
</dbReference>
<keyword evidence="3" id="KW-0963">Cytoplasm</keyword>
<dbReference type="Pfam" id="PF00483">
    <property type="entry name" value="NTP_transferase"/>
    <property type="match status" value="1"/>
</dbReference>
<dbReference type="CDD" id="cd04652">
    <property type="entry name" value="LbH_eIF2B_gamma_C"/>
    <property type="match status" value="1"/>
</dbReference>
<feature type="region of interest" description="Disordered" evidence="10">
    <location>
        <begin position="429"/>
        <end position="474"/>
    </location>
</feature>
<dbReference type="PANTHER" id="PTHR45989:SF1">
    <property type="entry name" value="TRANSLATION INITIATION FACTOR EIF-2B SUBUNIT GAMMA"/>
    <property type="match status" value="1"/>
</dbReference>
<dbReference type="PANTHER" id="PTHR45989">
    <property type="entry name" value="TRANSLATION INITIATION FACTOR EIF-2B SUBUNIT GAMMA"/>
    <property type="match status" value="1"/>
</dbReference>
<keyword evidence="5" id="KW-0648">Protein biosynthesis</keyword>
<comment type="function">
    <text evidence="8">Acts as a component of the translation initiation factor 2B (eIF2B) complex, which catalyzes the exchange of GDP for GTP on the eukaryotic initiation factor 2 (eIF2) complex gamma subunit. Its guanine nucleotide exchange factor activity is repressed when bound to eIF2 complex phosphorylated on the alpha subunit, thereby limiting the amount of methionyl-initiator methionine tRNA available to the ribosome and consequently global translation is repressed.</text>
</comment>
<evidence type="ECO:0000259" key="12">
    <source>
        <dbReference type="Pfam" id="PF25084"/>
    </source>
</evidence>
<dbReference type="GeneID" id="90075086"/>
<dbReference type="GO" id="GO:0002183">
    <property type="term" value="P:cytoplasmic translational initiation"/>
    <property type="evidence" value="ECO:0007669"/>
    <property type="project" value="TreeGrafter"/>
</dbReference>
<dbReference type="SUPFAM" id="SSF53448">
    <property type="entry name" value="Nucleotide-diphospho-sugar transferases"/>
    <property type="match status" value="1"/>
</dbReference>
<evidence type="ECO:0000256" key="3">
    <source>
        <dbReference type="ARBA" id="ARBA00022490"/>
    </source>
</evidence>
<keyword evidence="4 13" id="KW-0396">Initiation factor</keyword>
<comment type="caution">
    <text evidence="13">The sequence shown here is derived from an EMBL/GenBank/DDBJ whole genome shotgun (WGS) entry which is preliminary data.</text>
</comment>
<accession>A0AAV5QRA2</accession>
<gene>
    <name evidence="13" type="ORF">DASC09_044360</name>
</gene>
<organism evidence="13 14">
    <name type="scientific">Saccharomycopsis crataegensis</name>
    <dbReference type="NCBI Taxonomy" id="43959"/>
    <lineage>
        <taxon>Eukaryota</taxon>
        <taxon>Fungi</taxon>
        <taxon>Dikarya</taxon>
        <taxon>Ascomycota</taxon>
        <taxon>Saccharomycotina</taxon>
        <taxon>Saccharomycetes</taxon>
        <taxon>Saccharomycopsidaceae</taxon>
        <taxon>Saccharomycopsis</taxon>
    </lineage>
</organism>
<feature type="compositionally biased region" description="Acidic residues" evidence="10">
    <location>
        <begin position="437"/>
        <end position="474"/>
    </location>
</feature>
<evidence type="ECO:0000256" key="5">
    <source>
        <dbReference type="ARBA" id="ARBA00022917"/>
    </source>
</evidence>
<dbReference type="GO" id="GO:0005829">
    <property type="term" value="C:cytosol"/>
    <property type="evidence" value="ECO:0007669"/>
    <property type="project" value="UniProtKB-SubCell"/>
</dbReference>
<comment type="subcellular location">
    <subcellularLocation>
        <location evidence="1">Cytoplasm</location>
        <location evidence="1">Cytosol</location>
    </subcellularLocation>
</comment>
<dbReference type="RefSeq" id="XP_064854107.1">
    <property type="nucleotide sequence ID" value="XM_064998035.1"/>
</dbReference>
<name>A0AAV5QRA2_9ASCO</name>